<name>A0A2Z3N4G2_GEOTH</name>
<dbReference type="Proteomes" id="UP000246996">
    <property type="component" value="Chromosome"/>
</dbReference>
<dbReference type="EMBL" id="CP027303">
    <property type="protein sequence ID" value="AWO73876.1"/>
    <property type="molecule type" value="Genomic_DNA"/>
</dbReference>
<accession>A0A2Z3N4G2</accession>
<protein>
    <submittedName>
        <fullName evidence="1">Phosphoglucomutase</fullName>
    </submittedName>
</protein>
<sequence length="137" mass="15657">MAYPQQIDRFSTKLNKKLDGNRYVIEEEVIPINGVYEGELKHDNVVKDTIRVYTGSKMTGNRIDQFVLSVPSERPWRTMIKIFSNAPKLYISYETPGDTVEADDVNMLQEAITATQTELERYKTDGMIDGGTFLREG</sequence>
<organism evidence="1 2">
    <name type="scientific">Geobacillus thermoleovorans</name>
    <name type="common">Bacillus thermoleovorans</name>
    <dbReference type="NCBI Taxonomy" id="33941"/>
    <lineage>
        <taxon>Bacteria</taxon>
        <taxon>Bacillati</taxon>
        <taxon>Bacillota</taxon>
        <taxon>Bacilli</taxon>
        <taxon>Bacillales</taxon>
        <taxon>Anoxybacillaceae</taxon>
        <taxon>Geobacillus</taxon>
        <taxon>Geobacillus thermoleovorans group</taxon>
    </lineage>
</organism>
<evidence type="ECO:0000313" key="2">
    <source>
        <dbReference type="Proteomes" id="UP000246996"/>
    </source>
</evidence>
<evidence type="ECO:0000313" key="1">
    <source>
        <dbReference type="EMBL" id="AWO73876.1"/>
    </source>
</evidence>
<gene>
    <name evidence="1" type="ORF">C1N76_04345</name>
</gene>
<dbReference type="RefSeq" id="WP_047757576.1">
    <property type="nucleotide sequence ID" value="NZ_CP027303.2"/>
</dbReference>
<proteinExistence type="predicted"/>
<dbReference type="AlphaFoldDB" id="A0A2Z3N4G2"/>
<reference evidence="2" key="1">
    <citation type="submission" date="2018-02" db="EMBL/GenBank/DDBJ databases">
        <title>The complete genome of bacterial strain SGAirxxxx.</title>
        <authorList>
            <person name="Schuster S.C."/>
        </authorList>
    </citation>
    <scope>NUCLEOTIDE SEQUENCE [LARGE SCALE GENOMIC DNA]</scope>
    <source>
        <strain evidence="2">SGAir0734</strain>
    </source>
</reference>